<dbReference type="AlphaFoldDB" id="G2E859"/>
<accession>G2E859</accession>
<evidence type="ECO:0000313" key="1">
    <source>
        <dbReference type="EMBL" id="EGV27711.1"/>
    </source>
</evidence>
<protein>
    <submittedName>
        <fullName evidence="1">Uncharacterized protein</fullName>
    </submittedName>
</protein>
<reference evidence="1 2" key="1">
    <citation type="submission" date="2011-06" db="EMBL/GenBank/DDBJ databases">
        <title>The draft genome of Thiorhodococcus drewsii AZ1.</title>
        <authorList>
            <consortium name="US DOE Joint Genome Institute (JGI-PGF)"/>
            <person name="Lucas S."/>
            <person name="Han J."/>
            <person name="Lapidus A."/>
            <person name="Cheng J.-F."/>
            <person name="Goodwin L."/>
            <person name="Pitluck S."/>
            <person name="Peters L."/>
            <person name="Land M.L."/>
            <person name="Hauser L."/>
            <person name="Vogl K."/>
            <person name="Liu Z."/>
            <person name="Imhoff J."/>
            <person name="Thiel V."/>
            <person name="Frigaard N.-U."/>
            <person name="Bryant D.A."/>
            <person name="Woyke T.J."/>
        </authorList>
    </citation>
    <scope>NUCLEOTIDE SEQUENCE [LARGE SCALE GENOMIC DNA]</scope>
    <source>
        <strain evidence="1 2">AZ1</strain>
    </source>
</reference>
<dbReference type="OrthoDB" id="5801285at2"/>
<dbReference type="RefSeq" id="WP_007043185.1">
    <property type="nucleotide sequence ID" value="NZ_AFWT01000065.1"/>
</dbReference>
<name>G2E859_9GAMM</name>
<keyword evidence="2" id="KW-1185">Reference proteome</keyword>
<proteinExistence type="predicted"/>
<dbReference type="STRING" id="765913.ThidrDRAFT_4473"/>
<organism evidence="1 2">
    <name type="scientific">Thiorhodococcus drewsii AZ1</name>
    <dbReference type="NCBI Taxonomy" id="765913"/>
    <lineage>
        <taxon>Bacteria</taxon>
        <taxon>Pseudomonadati</taxon>
        <taxon>Pseudomonadota</taxon>
        <taxon>Gammaproteobacteria</taxon>
        <taxon>Chromatiales</taxon>
        <taxon>Chromatiaceae</taxon>
        <taxon>Thiorhodococcus</taxon>
    </lineage>
</organism>
<sequence>MAESGASPGPGGEEVLRDLWRRRATFEEAEEWERLYRLIYGLLAGAAKRKVPEFGLLGTPIEYVQGFFAEKVFMTAGNGGELDHAKVLFGYFERYLIDCQRRDRAQRGGDRVGRGGGASEVLDLFDKAQSDTAVEAYRAGLSSAVPPTRFTQSLAHVTDALRLRVVDRITDQEVSDLNELISRHLGLDAQALVASARRFYEARDEWGHLAPKRGWIQPYLREHFCCDSDARISLSTLARRHRIPAYHDKAVQLGISVPRKGGAQLDAFRRSYRGQWVASLGIPLDTEHLAEIAIALEVLCLVALTS</sequence>
<dbReference type="EMBL" id="AFWT01000065">
    <property type="protein sequence ID" value="EGV27711.1"/>
    <property type="molecule type" value="Genomic_DNA"/>
</dbReference>
<evidence type="ECO:0000313" key="2">
    <source>
        <dbReference type="Proteomes" id="UP000004200"/>
    </source>
</evidence>
<gene>
    <name evidence="1" type="ORF">ThidrDRAFT_4473</name>
</gene>
<dbReference type="Proteomes" id="UP000004200">
    <property type="component" value="Unassembled WGS sequence"/>
</dbReference>
<comment type="caution">
    <text evidence="1">The sequence shown here is derived from an EMBL/GenBank/DDBJ whole genome shotgun (WGS) entry which is preliminary data.</text>
</comment>